<organism evidence="2 3">
    <name type="scientific">Caerostris darwini</name>
    <dbReference type="NCBI Taxonomy" id="1538125"/>
    <lineage>
        <taxon>Eukaryota</taxon>
        <taxon>Metazoa</taxon>
        <taxon>Ecdysozoa</taxon>
        <taxon>Arthropoda</taxon>
        <taxon>Chelicerata</taxon>
        <taxon>Arachnida</taxon>
        <taxon>Araneae</taxon>
        <taxon>Araneomorphae</taxon>
        <taxon>Entelegynae</taxon>
        <taxon>Araneoidea</taxon>
        <taxon>Araneidae</taxon>
        <taxon>Caerostris</taxon>
    </lineage>
</organism>
<keyword evidence="3" id="KW-1185">Reference proteome</keyword>
<dbReference type="AlphaFoldDB" id="A0AAV4T062"/>
<evidence type="ECO:0000313" key="3">
    <source>
        <dbReference type="Proteomes" id="UP001054837"/>
    </source>
</evidence>
<evidence type="ECO:0000256" key="1">
    <source>
        <dbReference type="SAM" id="MobiDB-lite"/>
    </source>
</evidence>
<evidence type="ECO:0000313" key="2">
    <source>
        <dbReference type="EMBL" id="GIY38150.1"/>
    </source>
</evidence>
<feature type="region of interest" description="Disordered" evidence="1">
    <location>
        <begin position="1"/>
        <end position="52"/>
    </location>
</feature>
<sequence length="52" mass="5990">MDGNNCPVKHRNAATPNRKERRSTKFRQNDAKPKTTNDLQRDGRDVNSSILH</sequence>
<comment type="caution">
    <text evidence="2">The sequence shown here is derived from an EMBL/GenBank/DDBJ whole genome shotgun (WGS) entry which is preliminary data.</text>
</comment>
<gene>
    <name evidence="2" type="ORF">CDAR_177221</name>
</gene>
<feature type="non-terminal residue" evidence="2">
    <location>
        <position position="52"/>
    </location>
</feature>
<feature type="compositionally biased region" description="Basic and acidic residues" evidence="1">
    <location>
        <begin position="27"/>
        <end position="45"/>
    </location>
</feature>
<name>A0AAV4T062_9ARAC</name>
<accession>A0AAV4T062</accession>
<reference evidence="2 3" key="1">
    <citation type="submission" date="2021-06" db="EMBL/GenBank/DDBJ databases">
        <title>Caerostris darwini draft genome.</title>
        <authorList>
            <person name="Kono N."/>
            <person name="Arakawa K."/>
        </authorList>
    </citation>
    <scope>NUCLEOTIDE SEQUENCE [LARGE SCALE GENOMIC DNA]</scope>
</reference>
<dbReference type="EMBL" id="BPLQ01008556">
    <property type="protein sequence ID" value="GIY38150.1"/>
    <property type="molecule type" value="Genomic_DNA"/>
</dbReference>
<protein>
    <submittedName>
        <fullName evidence="2">Uncharacterized protein</fullName>
    </submittedName>
</protein>
<dbReference type="Proteomes" id="UP001054837">
    <property type="component" value="Unassembled WGS sequence"/>
</dbReference>
<proteinExistence type="predicted"/>